<reference evidence="1 2" key="2">
    <citation type="journal article" date="2022" name="Arch. Microbiol.">
        <title>Rhodococcus pseudokoreensis sp. nov. isolated from the rhizosphere of young M26 apple rootstocks.</title>
        <authorList>
            <person name="Kampfer P."/>
            <person name="Glaeser S.P."/>
            <person name="Blom J."/>
            <person name="Wolf J."/>
            <person name="Benning S."/>
            <person name="Schloter M."/>
            <person name="Neumann-Schaal M."/>
        </authorList>
    </citation>
    <scope>NUCLEOTIDE SEQUENCE [LARGE SCALE GENOMIC DNA]</scope>
    <source>
        <strain evidence="1 2">R79</strain>
    </source>
</reference>
<sequence>MTSNRHVEMDLGPDWIVRMAWPEEGDIQGGPIELLVTPSDPQAYPAGGISSTVLRSVDFRAATAQLRRQLASADRWRRRSDEYETGRIERIRDALAKGITPEYLALLSSAYVSRVNSGQAKPVERLAEDIGKSLQTIRGHLWRARKDGLLTGSAGRKGGQLTPQASAILSRIVPNAPQSPIETSQT</sequence>
<dbReference type="Proteomes" id="UP000662986">
    <property type="component" value="Chromosome"/>
</dbReference>
<protein>
    <submittedName>
        <fullName evidence="1">Uncharacterized protein</fullName>
    </submittedName>
</protein>
<evidence type="ECO:0000313" key="2">
    <source>
        <dbReference type="Proteomes" id="UP000662986"/>
    </source>
</evidence>
<accession>A0A974ZT77</accession>
<keyword evidence="2" id="KW-1185">Reference proteome</keyword>
<dbReference type="EMBL" id="CP070619">
    <property type="protein sequence ID" value="QSE88917.1"/>
    <property type="molecule type" value="Genomic_DNA"/>
</dbReference>
<reference evidence="1 2" key="1">
    <citation type="journal article" date="2021" name="Microbiol. Resour. Announc.">
        <title>Complete Genome Sequences of Two Rhodococcus sp. Strains with Large and Linear Chromosomes, Isolated from Apple Rhizosphere.</title>
        <authorList>
            <person name="Benning S."/>
            <person name="Brugnone N."/>
            <person name="Siani R."/>
            <person name="Kublik S."/>
            <person name="Schloter M."/>
            <person name="Rad V."/>
        </authorList>
    </citation>
    <scope>NUCLEOTIDE SEQUENCE [LARGE SCALE GENOMIC DNA]</scope>
    <source>
        <strain evidence="1 2">R79</strain>
    </source>
</reference>
<proteinExistence type="predicted"/>
<name>A0A974ZT77_9NOCA</name>
<evidence type="ECO:0000313" key="1">
    <source>
        <dbReference type="EMBL" id="QSE88917.1"/>
    </source>
</evidence>
<gene>
    <name evidence="1" type="ORF">JWS13_10015</name>
</gene>
<organism evidence="1 2">
    <name type="scientific">Rhodococcus pseudokoreensis</name>
    <dbReference type="NCBI Taxonomy" id="2811421"/>
    <lineage>
        <taxon>Bacteria</taxon>
        <taxon>Bacillati</taxon>
        <taxon>Actinomycetota</taxon>
        <taxon>Actinomycetes</taxon>
        <taxon>Mycobacteriales</taxon>
        <taxon>Nocardiaceae</taxon>
        <taxon>Rhodococcus</taxon>
    </lineage>
</organism>
<dbReference type="RefSeq" id="WP_206005453.1">
    <property type="nucleotide sequence ID" value="NZ_CP070619.1"/>
</dbReference>